<reference evidence="3" key="1">
    <citation type="submission" date="2018-05" db="EMBL/GenBank/DDBJ databases">
        <authorList>
            <person name="Lanie J.A."/>
            <person name="Ng W.-L."/>
            <person name="Kazmierczak K.M."/>
            <person name="Andrzejewski T.M."/>
            <person name="Davidsen T.M."/>
            <person name="Wayne K.J."/>
            <person name="Tettelin H."/>
            <person name="Glass J.I."/>
            <person name="Rusch D."/>
            <person name="Podicherti R."/>
            <person name="Tsui H.-C.T."/>
            <person name="Winkler M.E."/>
        </authorList>
    </citation>
    <scope>NUCLEOTIDE SEQUENCE</scope>
</reference>
<protein>
    <recommendedName>
        <fullName evidence="1">3-dehydroquinate dehydratase</fullName>
        <ecNumber evidence="1">4.2.1.10</ecNumber>
    </recommendedName>
</protein>
<evidence type="ECO:0000256" key="1">
    <source>
        <dbReference type="ARBA" id="ARBA00012060"/>
    </source>
</evidence>
<dbReference type="Pfam" id="PF01220">
    <property type="entry name" value="DHquinase_II"/>
    <property type="match status" value="1"/>
</dbReference>
<dbReference type="InterPro" id="IPR018509">
    <property type="entry name" value="DHquinase_II_CS"/>
</dbReference>
<dbReference type="PANTHER" id="PTHR21272">
    <property type="entry name" value="CATABOLIC 3-DEHYDROQUINASE"/>
    <property type="match status" value="1"/>
</dbReference>
<evidence type="ECO:0000256" key="2">
    <source>
        <dbReference type="ARBA" id="ARBA00023239"/>
    </source>
</evidence>
<dbReference type="SUPFAM" id="SSF52304">
    <property type="entry name" value="Type II 3-dehydroquinate dehydratase"/>
    <property type="match status" value="1"/>
</dbReference>
<accession>A0A381X8L0</accession>
<dbReference type="EMBL" id="UINC01014132">
    <property type="protein sequence ID" value="SVA60507.1"/>
    <property type="molecule type" value="Genomic_DNA"/>
</dbReference>
<gene>
    <name evidence="3" type="ORF">METZ01_LOCUS113361</name>
</gene>
<evidence type="ECO:0000313" key="3">
    <source>
        <dbReference type="EMBL" id="SVA60507.1"/>
    </source>
</evidence>
<feature type="non-terminal residue" evidence="3">
    <location>
        <position position="90"/>
    </location>
</feature>
<dbReference type="AlphaFoldDB" id="A0A381X8L0"/>
<dbReference type="InterPro" id="IPR036441">
    <property type="entry name" value="DHquinase_II_sf"/>
</dbReference>
<dbReference type="Gene3D" id="3.40.50.9100">
    <property type="entry name" value="Dehydroquinase, class II"/>
    <property type="match status" value="1"/>
</dbReference>
<dbReference type="GO" id="GO:0003855">
    <property type="term" value="F:3-dehydroquinate dehydratase activity"/>
    <property type="evidence" value="ECO:0007669"/>
    <property type="project" value="UniProtKB-EC"/>
</dbReference>
<proteinExistence type="inferred from homology"/>
<dbReference type="PANTHER" id="PTHR21272:SF3">
    <property type="entry name" value="CATABOLIC 3-DEHYDROQUINASE"/>
    <property type="match status" value="1"/>
</dbReference>
<dbReference type="InterPro" id="IPR001874">
    <property type="entry name" value="DHquinase_II"/>
</dbReference>
<dbReference type="HAMAP" id="MF_00169">
    <property type="entry name" value="AroQ"/>
    <property type="match status" value="1"/>
</dbReference>
<dbReference type="PROSITE" id="PS01029">
    <property type="entry name" value="DEHYDROQUINASE_II"/>
    <property type="match status" value="1"/>
</dbReference>
<sequence length="90" mass="9651">MSNKKIIIINGPNLNLLGEREPEIYGSESLKDLEKIVKDHIANSNLSVEVTFFQSNSEGDLVNSIQDAGKLMGGIIINAGGLSHTSVSIL</sequence>
<dbReference type="GO" id="GO:0019631">
    <property type="term" value="P:quinate catabolic process"/>
    <property type="evidence" value="ECO:0007669"/>
    <property type="project" value="TreeGrafter"/>
</dbReference>
<keyword evidence="2" id="KW-0456">Lyase</keyword>
<dbReference type="EC" id="4.2.1.10" evidence="1"/>
<name>A0A381X8L0_9ZZZZ</name>
<organism evidence="3">
    <name type="scientific">marine metagenome</name>
    <dbReference type="NCBI Taxonomy" id="408172"/>
    <lineage>
        <taxon>unclassified sequences</taxon>
        <taxon>metagenomes</taxon>
        <taxon>ecological metagenomes</taxon>
    </lineage>
</organism>